<evidence type="ECO:0000313" key="3">
    <source>
        <dbReference type="Proteomes" id="UP000001949"/>
    </source>
</evidence>
<name>Q4N575_THEPA</name>
<keyword evidence="1" id="KW-0472">Membrane</keyword>
<proteinExistence type="predicted"/>
<dbReference type="InParanoid" id="Q4N575"/>
<protein>
    <submittedName>
        <fullName evidence="2">Uncharacterized protein</fullName>
    </submittedName>
</protein>
<comment type="caution">
    <text evidence="2">The sequence shown here is derived from an EMBL/GenBank/DDBJ whole genome shotgun (WGS) entry which is preliminary data.</text>
</comment>
<dbReference type="KEGG" id="tpv:TP02_0415"/>
<dbReference type="eggNOG" id="ENOG502QWVJ">
    <property type="taxonomic scope" value="Eukaryota"/>
</dbReference>
<keyword evidence="1" id="KW-1133">Transmembrane helix</keyword>
<dbReference type="GeneID" id="3501988"/>
<feature type="transmembrane region" description="Helical" evidence="1">
    <location>
        <begin position="133"/>
        <end position="156"/>
    </location>
</feature>
<organism evidence="2 3">
    <name type="scientific">Theileria parva</name>
    <name type="common">East coast fever infection agent</name>
    <dbReference type="NCBI Taxonomy" id="5875"/>
    <lineage>
        <taxon>Eukaryota</taxon>
        <taxon>Sar</taxon>
        <taxon>Alveolata</taxon>
        <taxon>Apicomplexa</taxon>
        <taxon>Aconoidasida</taxon>
        <taxon>Piroplasmida</taxon>
        <taxon>Theileriidae</taxon>
        <taxon>Theileria</taxon>
    </lineage>
</organism>
<dbReference type="RefSeq" id="XP_764981.1">
    <property type="nucleotide sequence ID" value="XM_759888.1"/>
</dbReference>
<keyword evidence="1" id="KW-0812">Transmembrane</keyword>
<dbReference type="AlphaFoldDB" id="Q4N575"/>
<feature type="transmembrane region" description="Helical" evidence="1">
    <location>
        <begin position="85"/>
        <end position="112"/>
    </location>
</feature>
<dbReference type="VEuPathDB" id="PiroplasmaDB:TpMuguga_02g00415"/>
<dbReference type="Proteomes" id="UP000001949">
    <property type="component" value="Unassembled WGS sequence"/>
</dbReference>
<evidence type="ECO:0000256" key="1">
    <source>
        <dbReference type="SAM" id="Phobius"/>
    </source>
</evidence>
<dbReference type="OMA" id="WHICHIV"/>
<reference evidence="2 3" key="1">
    <citation type="journal article" date="2005" name="Science">
        <title>Genome sequence of Theileria parva, a bovine pathogen that transforms lymphocytes.</title>
        <authorList>
            <person name="Gardner M.J."/>
            <person name="Bishop R."/>
            <person name="Shah T."/>
            <person name="de Villiers E.P."/>
            <person name="Carlton J.M."/>
            <person name="Hall N."/>
            <person name="Ren Q."/>
            <person name="Paulsen I.T."/>
            <person name="Pain A."/>
            <person name="Berriman M."/>
            <person name="Wilson R.J.M."/>
            <person name="Sato S."/>
            <person name="Ralph S.A."/>
            <person name="Mann D.J."/>
            <person name="Xiong Z."/>
            <person name="Shallom S.J."/>
            <person name="Weidman J."/>
            <person name="Jiang L."/>
            <person name="Lynn J."/>
            <person name="Weaver B."/>
            <person name="Shoaibi A."/>
            <person name="Domingo A.R."/>
            <person name="Wasawo D."/>
            <person name="Crabtree J."/>
            <person name="Wortman J.R."/>
            <person name="Haas B."/>
            <person name="Angiuoli S.V."/>
            <person name="Creasy T.H."/>
            <person name="Lu C."/>
            <person name="Suh B."/>
            <person name="Silva J.C."/>
            <person name="Utterback T.R."/>
            <person name="Feldblyum T.V."/>
            <person name="Pertea M."/>
            <person name="Allen J."/>
            <person name="Nierman W.C."/>
            <person name="Taracha E.L.N."/>
            <person name="Salzberg S.L."/>
            <person name="White O.R."/>
            <person name="Fitzhugh H.A."/>
            <person name="Morzaria S."/>
            <person name="Venter J.C."/>
            <person name="Fraser C.M."/>
            <person name="Nene V."/>
        </authorList>
    </citation>
    <scope>NUCLEOTIDE SEQUENCE [LARGE SCALE GENOMIC DNA]</scope>
    <source>
        <strain evidence="2 3">Muguga</strain>
    </source>
</reference>
<keyword evidence="3" id="KW-1185">Reference proteome</keyword>
<dbReference type="EMBL" id="AAGK01000002">
    <property type="protein sequence ID" value="EAN32698.1"/>
    <property type="molecule type" value="Genomic_DNA"/>
</dbReference>
<evidence type="ECO:0000313" key="2">
    <source>
        <dbReference type="EMBL" id="EAN32698.1"/>
    </source>
</evidence>
<feature type="transmembrane region" description="Helical" evidence="1">
    <location>
        <begin position="60"/>
        <end position="79"/>
    </location>
</feature>
<feature type="transmembrane region" description="Helical" evidence="1">
    <location>
        <begin position="26"/>
        <end position="48"/>
    </location>
</feature>
<sequence length="211" mass="24465">MVSIKDKLLSSHRSNVYSSFGGHLNVFYSVLLFNFLDVCILCYFWFLFANAIKQFDCNAFLVDMIVNSVLTVTPLTTLIKSDLLFYIAFVINFFKFWHICHIVGKFSGLVAFHSLRLSRTNQSALNRYYIQRLGIYFNAMLFCLGRLVLIIVSVWYSLVLQKIRFVGGTGFEKKPASVFEEEALEEYLRDKDHTHTKDLDNAHEFTLEPIP</sequence>
<gene>
    <name evidence="2" type="ordered locus">TP02_0415</name>
</gene>
<accession>Q4N575</accession>